<evidence type="ECO:0000313" key="1">
    <source>
        <dbReference type="Proteomes" id="UP000887578"/>
    </source>
</evidence>
<dbReference type="Gene3D" id="2.60.210.10">
    <property type="entry name" value="Apoptosis, Tumor Necrosis Factor Receptor Associated Protein 2, Chain A"/>
    <property type="match status" value="1"/>
</dbReference>
<organism evidence="1 2">
    <name type="scientific">Panagrolaimus davidi</name>
    <dbReference type="NCBI Taxonomy" id="227884"/>
    <lineage>
        <taxon>Eukaryota</taxon>
        <taxon>Metazoa</taxon>
        <taxon>Ecdysozoa</taxon>
        <taxon>Nematoda</taxon>
        <taxon>Chromadorea</taxon>
        <taxon>Rhabditida</taxon>
        <taxon>Tylenchina</taxon>
        <taxon>Panagrolaimomorpha</taxon>
        <taxon>Panagrolaimoidea</taxon>
        <taxon>Panagrolaimidae</taxon>
        <taxon>Panagrolaimus</taxon>
    </lineage>
</organism>
<sequence length="252" mass="28957">MPEVPFALQWEIPEDRLIPLKDSENGRLDSDFVSNAPGFKYNLSIFPNGFDKKYRERSRVVLCMDLGNVKKVEVDLTFSIESANFSFENYFIFENSCGYGPVFAYIQNFFNPENKFIVDGKCTIKVYGTFKFGTNEKSTSEQQKWDGGEIGNALWEEEEERDFTISVENKEIKMNFLGKVEPLLISRISVENVCRLINASILTNSFKLKKECIEFIMAAMASKIPLNDIETFDKDIALKILQNSFCKIVETE</sequence>
<evidence type="ECO:0000313" key="2">
    <source>
        <dbReference type="WBParaSite" id="PDA_v2.g14299.t1"/>
    </source>
</evidence>
<dbReference type="Proteomes" id="UP000887578">
    <property type="component" value="Unplaced"/>
</dbReference>
<reference evidence="2" key="1">
    <citation type="submission" date="2022-11" db="UniProtKB">
        <authorList>
            <consortium name="WormBaseParasite"/>
        </authorList>
    </citation>
    <scope>IDENTIFICATION</scope>
</reference>
<dbReference type="AlphaFoldDB" id="A0A914P8D2"/>
<keyword evidence="1" id="KW-1185">Reference proteome</keyword>
<proteinExistence type="predicted"/>
<dbReference type="InterPro" id="IPR008974">
    <property type="entry name" value="TRAF-like"/>
</dbReference>
<protein>
    <submittedName>
        <fullName evidence="2">Uncharacterized protein</fullName>
    </submittedName>
</protein>
<dbReference type="Gene3D" id="6.10.250.3030">
    <property type="match status" value="1"/>
</dbReference>
<accession>A0A914P8D2</accession>
<dbReference type="SUPFAM" id="SSF49599">
    <property type="entry name" value="TRAF domain-like"/>
    <property type="match status" value="1"/>
</dbReference>
<name>A0A914P8D2_9BILA</name>
<dbReference type="WBParaSite" id="PDA_v2.g14299.t1">
    <property type="protein sequence ID" value="PDA_v2.g14299.t1"/>
    <property type="gene ID" value="PDA_v2.g14299"/>
</dbReference>